<evidence type="ECO:0000313" key="1">
    <source>
        <dbReference type="EMBL" id="VDK83667.1"/>
    </source>
</evidence>
<proteinExistence type="predicted"/>
<gene>
    <name evidence="1" type="ORF">DILT_LOCUS3493</name>
</gene>
<dbReference type="AlphaFoldDB" id="A0A3P6TEX1"/>
<dbReference type="Proteomes" id="UP000281553">
    <property type="component" value="Unassembled WGS sequence"/>
</dbReference>
<dbReference type="EMBL" id="UYRU01043751">
    <property type="protein sequence ID" value="VDK83667.1"/>
    <property type="molecule type" value="Genomic_DNA"/>
</dbReference>
<name>A0A3P6TEX1_DIBLA</name>
<keyword evidence="2" id="KW-1185">Reference proteome</keyword>
<reference evidence="1 2" key="1">
    <citation type="submission" date="2018-11" db="EMBL/GenBank/DDBJ databases">
        <authorList>
            <consortium name="Pathogen Informatics"/>
        </authorList>
    </citation>
    <scope>NUCLEOTIDE SEQUENCE [LARGE SCALE GENOMIC DNA]</scope>
</reference>
<sequence length="184" mass="20963">MAPLRRSYEQQNELLPFCSRVIEAILPCENFFLLCLNRKDREFRRPLTAGAIQHRRFLNCARSCMTWEIFCETQGGYTPGRVRDEANQSALWSSDLRSRAVTGTNGHIVWPRAHPNQAGGEQTNKKARSLLSGNIPVYKCKKQFIAHFGNQSPADTSLFYGFPGLRNVLNRFPNGTSLWVFRGP</sequence>
<protein>
    <submittedName>
        <fullName evidence="1">Uncharacterized protein</fullName>
    </submittedName>
</protein>
<organism evidence="1 2">
    <name type="scientific">Dibothriocephalus latus</name>
    <name type="common">Fish tapeworm</name>
    <name type="synonym">Diphyllobothrium latum</name>
    <dbReference type="NCBI Taxonomy" id="60516"/>
    <lineage>
        <taxon>Eukaryota</taxon>
        <taxon>Metazoa</taxon>
        <taxon>Spiralia</taxon>
        <taxon>Lophotrochozoa</taxon>
        <taxon>Platyhelminthes</taxon>
        <taxon>Cestoda</taxon>
        <taxon>Eucestoda</taxon>
        <taxon>Diphyllobothriidea</taxon>
        <taxon>Diphyllobothriidae</taxon>
        <taxon>Dibothriocephalus</taxon>
    </lineage>
</organism>
<evidence type="ECO:0000313" key="2">
    <source>
        <dbReference type="Proteomes" id="UP000281553"/>
    </source>
</evidence>
<accession>A0A3P6TEX1</accession>